<keyword evidence="5" id="KW-1185">Reference proteome</keyword>
<feature type="region of interest" description="Disordered" evidence="2">
    <location>
        <begin position="53"/>
        <end position="127"/>
    </location>
</feature>
<reference evidence="4" key="1">
    <citation type="journal article" date="2021" name="Nat. Commun.">
        <title>Genetic determinants of endophytism in the Arabidopsis root mycobiome.</title>
        <authorList>
            <person name="Mesny F."/>
            <person name="Miyauchi S."/>
            <person name="Thiergart T."/>
            <person name="Pickel B."/>
            <person name="Atanasova L."/>
            <person name="Karlsson M."/>
            <person name="Huettel B."/>
            <person name="Barry K.W."/>
            <person name="Haridas S."/>
            <person name="Chen C."/>
            <person name="Bauer D."/>
            <person name="Andreopoulos W."/>
            <person name="Pangilinan J."/>
            <person name="LaButti K."/>
            <person name="Riley R."/>
            <person name="Lipzen A."/>
            <person name="Clum A."/>
            <person name="Drula E."/>
            <person name="Henrissat B."/>
            <person name="Kohler A."/>
            <person name="Grigoriev I.V."/>
            <person name="Martin F.M."/>
            <person name="Hacquard S."/>
        </authorList>
    </citation>
    <scope>NUCLEOTIDE SEQUENCE</scope>
    <source>
        <strain evidence="4">FSSC 5 MPI-SDFR-AT-0091</strain>
    </source>
</reference>
<dbReference type="InterPro" id="IPR036864">
    <property type="entry name" value="Zn2-C6_fun-type_DNA-bd_sf"/>
</dbReference>
<evidence type="ECO:0000313" key="4">
    <source>
        <dbReference type="EMBL" id="KAH7231886.1"/>
    </source>
</evidence>
<dbReference type="OrthoDB" id="2534600at2759"/>
<dbReference type="EMBL" id="JAGTJS010000031">
    <property type="protein sequence ID" value="KAH7231886.1"/>
    <property type="molecule type" value="Genomic_DNA"/>
</dbReference>
<dbReference type="PANTHER" id="PTHR31668">
    <property type="entry name" value="GLUCOSE TRANSPORT TRANSCRIPTION REGULATOR RGT1-RELATED-RELATED"/>
    <property type="match status" value="1"/>
</dbReference>
<evidence type="ECO:0000259" key="3">
    <source>
        <dbReference type="PROSITE" id="PS50048"/>
    </source>
</evidence>
<name>A0A9P9G3J7_FUSSL</name>
<feature type="region of interest" description="Disordered" evidence="2">
    <location>
        <begin position="525"/>
        <end position="547"/>
    </location>
</feature>
<keyword evidence="1" id="KW-0539">Nucleus</keyword>
<dbReference type="PROSITE" id="PS50048">
    <property type="entry name" value="ZN2_CY6_FUNGAL_2"/>
    <property type="match status" value="1"/>
</dbReference>
<evidence type="ECO:0000256" key="2">
    <source>
        <dbReference type="SAM" id="MobiDB-lite"/>
    </source>
</evidence>
<comment type="caution">
    <text evidence="4">The sequence shown here is derived from an EMBL/GenBank/DDBJ whole genome shotgun (WGS) entry which is preliminary data.</text>
</comment>
<proteinExistence type="predicted"/>
<gene>
    <name evidence="4" type="ORF">B0J15DRAFT_505691</name>
</gene>
<dbReference type="Proteomes" id="UP000736672">
    <property type="component" value="Unassembled WGS sequence"/>
</dbReference>
<dbReference type="InterPro" id="IPR001138">
    <property type="entry name" value="Zn2Cys6_DnaBD"/>
</dbReference>
<dbReference type="Gene3D" id="4.10.240.10">
    <property type="entry name" value="Zn(2)-C6 fungal-type DNA-binding domain"/>
    <property type="match status" value="1"/>
</dbReference>
<dbReference type="AlphaFoldDB" id="A0A9P9G3J7"/>
<accession>A0A9P9G3J7</accession>
<dbReference type="GO" id="GO:0000981">
    <property type="term" value="F:DNA-binding transcription factor activity, RNA polymerase II-specific"/>
    <property type="evidence" value="ECO:0007669"/>
    <property type="project" value="InterPro"/>
</dbReference>
<dbReference type="SUPFAM" id="SSF57701">
    <property type="entry name" value="Zn2/Cys6 DNA-binding domain"/>
    <property type="match status" value="1"/>
</dbReference>
<evidence type="ECO:0000313" key="5">
    <source>
        <dbReference type="Proteomes" id="UP000736672"/>
    </source>
</evidence>
<evidence type="ECO:0000256" key="1">
    <source>
        <dbReference type="ARBA" id="ARBA00023242"/>
    </source>
</evidence>
<protein>
    <recommendedName>
        <fullName evidence="3">Zn(2)-C6 fungal-type domain-containing protein</fullName>
    </recommendedName>
</protein>
<dbReference type="SMART" id="SM00066">
    <property type="entry name" value="GAL4"/>
    <property type="match status" value="1"/>
</dbReference>
<dbReference type="PROSITE" id="PS00463">
    <property type="entry name" value="ZN2_CY6_FUNGAL_1"/>
    <property type="match status" value="1"/>
</dbReference>
<dbReference type="CDD" id="cd12148">
    <property type="entry name" value="fungal_TF_MHR"/>
    <property type="match status" value="1"/>
</dbReference>
<feature type="domain" description="Zn(2)-C6 fungal-type" evidence="3">
    <location>
        <begin position="22"/>
        <end position="54"/>
    </location>
</feature>
<sequence length="547" mass="61169">MVDTDQSPSEHGAAKAIRNLKACDLCRSRKVKCRYAQDDTTCQGCRLAGTECTQNKPRRKRGPAKRSLAQRSPNDTTVPGAQAFSSPATPGSAGESYLDPPHPNSSPAEEEPDDQSSQASPDSRPGDLDFKGLCSRSLILTILTDWSRFVYPLAPLLHRKKFLKRVLQHEDERNPTFCALVLATCAMTVSTLRRRSFYNYRSVTVDKCIDIIEREHMLLPVSYTPEWCLTRYNVASALSALYGLDDMRVYQAIKDAMAGVQWLLFHEKGTESVHDQELVKRLYWLLGMWQLGTEIQGQPHLTFLPGPPFTPALQTIRPRPLADAELGVPDTETNVSALWPAAPASWLKDDDQYITGLNSLADVLMVWERAKVDMAHKQPEETLRDGMARLQAVLDNLVPELRWRGGLARFPKPSRGHESQTVNILITCFYIRSNLLQHLGQAPGITHQSIVSDVLEVLDHMPEDIHECNGYTLVKKVRDIGAAYLQELRVTSGAPIQAVNESEQCIVNALLTRLERMDFRLDQENACPEDDAISPADRPTDASMESV</sequence>
<dbReference type="GO" id="GO:0008270">
    <property type="term" value="F:zinc ion binding"/>
    <property type="evidence" value="ECO:0007669"/>
    <property type="project" value="InterPro"/>
</dbReference>
<dbReference type="CDD" id="cd00067">
    <property type="entry name" value="GAL4"/>
    <property type="match status" value="1"/>
</dbReference>
<dbReference type="Pfam" id="PF00172">
    <property type="entry name" value="Zn_clus"/>
    <property type="match status" value="1"/>
</dbReference>
<feature type="compositionally biased region" description="Polar residues" evidence="2">
    <location>
        <begin position="69"/>
        <end position="89"/>
    </location>
</feature>
<organism evidence="4 5">
    <name type="scientific">Fusarium solani</name>
    <name type="common">Filamentous fungus</name>
    <dbReference type="NCBI Taxonomy" id="169388"/>
    <lineage>
        <taxon>Eukaryota</taxon>
        <taxon>Fungi</taxon>
        <taxon>Dikarya</taxon>
        <taxon>Ascomycota</taxon>
        <taxon>Pezizomycotina</taxon>
        <taxon>Sordariomycetes</taxon>
        <taxon>Hypocreomycetidae</taxon>
        <taxon>Hypocreales</taxon>
        <taxon>Nectriaceae</taxon>
        <taxon>Fusarium</taxon>
        <taxon>Fusarium solani species complex</taxon>
    </lineage>
</organism>
<dbReference type="InterPro" id="IPR050797">
    <property type="entry name" value="Carb_Metab_Trans_Reg"/>
</dbReference>